<keyword evidence="3" id="KW-1185">Reference proteome</keyword>
<evidence type="ECO:0000256" key="1">
    <source>
        <dbReference type="SAM" id="SignalP"/>
    </source>
</evidence>
<feature type="signal peptide" evidence="1">
    <location>
        <begin position="1"/>
        <end position="17"/>
    </location>
</feature>
<keyword evidence="1" id="KW-0732">Signal</keyword>
<name>A0A0B1SNM0_OESDE</name>
<accession>A0A0B1SNM0</accession>
<dbReference type="Proteomes" id="UP000053660">
    <property type="component" value="Unassembled WGS sequence"/>
</dbReference>
<dbReference type="EMBL" id="KN559014">
    <property type="protein sequence ID" value="KHJ86938.1"/>
    <property type="molecule type" value="Genomic_DNA"/>
</dbReference>
<dbReference type="AlphaFoldDB" id="A0A0B1SNM0"/>
<organism evidence="2 3">
    <name type="scientific">Oesophagostomum dentatum</name>
    <name type="common">Nodular worm</name>
    <dbReference type="NCBI Taxonomy" id="61180"/>
    <lineage>
        <taxon>Eukaryota</taxon>
        <taxon>Metazoa</taxon>
        <taxon>Ecdysozoa</taxon>
        <taxon>Nematoda</taxon>
        <taxon>Chromadorea</taxon>
        <taxon>Rhabditida</taxon>
        <taxon>Rhabditina</taxon>
        <taxon>Rhabditomorpha</taxon>
        <taxon>Strongyloidea</taxon>
        <taxon>Strongylidae</taxon>
        <taxon>Oesophagostomum</taxon>
    </lineage>
</organism>
<feature type="chain" id="PRO_5002081660" description="Preprotein translocase subunit SecG domain protein" evidence="1">
    <location>
        <begin position="18"/>
        <end position="69"/>
    </location>
</feature>
<evidence type="ECO:0000313" key="2">
    <source>
        <dbReference type="EMBL" id="KHJ86938.1"/>
    </source>
</evidence>
<reference evidence="2 3" key="1">
    <citation type="submission" date="2014-03" db="EMBL/GenBank/DDBJ databases">
        <title>Draft genome of the hookworm Oesophagostomum dentatum.</title>
        <authorList>
            <person name="Mitreva M."/>
        </authorList>
    </citation>
    <scope>NUCLEOTIDE SEQUENCE [LARGE SCALE GENOMIC DNA]</scope>
    <source>
        <strain evidence="2 3">OD-Hann</strain>
    </source>
</reference>
<sequence>MNAIIIFGLALLSTFHAMPQPQEIFTGIPAIGAPLGASGQPALNSGFIPPCPPCPPSLVPGQPQPVING</sequence>
<gene>
    <name evidence="2" type="ORF">OESDEN_13298</name>
</gene>
<evidence type="ECO:0008006" key="4">
    <source>
        <dbReference type="Google" id="ProtNLM"/>
    </source>
</evidence>
<protein>
    <recommendedName>
        <fullName evidence="4">Preprotein translocase subunit SecG domain protein</fullName>
    </recommendedName>
</protein>
<proteinExistence type="predicted"/>
<evidence type="ECO:0000313" key="3">
    <source>
        <dbReference type="Proteomes" id="UP000053660"/>
    </source>
</evidence>